<evidence type="ECO:0000313" key="2">
    <source>
        <dbReference type="Proteomes" id="UP000799441"/>
    </source>
</evidence>
<accession>A0A9P4URX5</accession>
<sequence>MDISTQSVLPSDVRGTLPAIIQIAQSHRSSDTGDPCSAGFEAKQRTFNACLRKALTLFKSAILDPGTLYDVLRDEDKVKNAAAQDIFNAIDITLTRLKSLEAWLSGALSDEVKKYAGKRYSVEFQSNIDKWIPFGRKAVEVVRRTLDTTKLAD</sequence>
<dbReference type="AlphaFoldDB" id="A0A9P4URX5"/>
<protein>
    <submittedName>
        <fullName evidence="1">Uncharacterized protein</fullName>
    </submittedName>
</protein>
<evidence type="ECO:0000313" key="1">
    <source>
        <dbReference type="EMBL" id="KAF2722475.1"/>
    </source>
</evidence>
<reference evidence="1" key="1">
    <citation type="journal article" date="2020" name="Stud. Mycol.">
        <title>101 Dothideomycetes genomes: a test case for predicting lifestyles and emergence of pathogens.</title>
        <authorList>
            <person name="Haridas S."/>
            <person name="Albert R."/>
            <person name="Binder M."/>
            <person name="Bloem J."/>
            <person name="Labutti K."/>
            <person name="Salamov A."/>
            <person name="Andreopoulos B."/>
            <person name="Baker S."/>
            <person name="Barry K."/>
            <person name="Bills G."/>
            <person name="Bluhm B."/>
            <person name="Cannon C."/>
            <person name="Castanera R."/>
            <person name="Culley D."/>
            <person name="Daum C."/>
            <person name="Ezra D."/>
            <person name="Gonzalez J."/>
            <person name="Henrissat B."/>
            <person name="Kuo A."/>
            <person name="Liang C."/>
            <person name="Lipzen A."/>
            <person name="Lutzoni F."/>
            <person name="Magnuson J."/>
            <person name="Mondo S."/>
            <person name="Nolan M."/>
            <person name="Ohm R."/>
            <person name="Pangilinan J."/>
            <person name="Park H.-J."/>
            <person name="Ramirez L."/>
            <person name="Alfaro M."/>
            <person name="Sun H."/>
            <person name="Tritt A."/>
            <person name="Yoshinaga Y."/>
            <person name="Zwiers L.-H."/>
            <person name="Turgeon B."/>
            <person name="Goodwin S."/>
            <person name="Spatafora J."/>
            <person name="Crous P."/>
            <person name="Grigoriev I."/>
        </authorList>
    </citation>
    <scope>NUCLEOTIDE SEQUENCE</scope>
    <source>
        <strain evidence="1">CBS 116435</strain>
    </source>
</reference>
<organism evidence="1 2">
    <name type="scientific">Polychaeton citri CBS 116435</name>
    <dbReference type="NCBI Taxonomy" id="1314669"/>
    <lineage>
        <taxon>Eukaryota</taxon>
        <taxon>Fungi</taxon>
        <taxon>Dikarya</taxon>
        <taxon>Ascomycota</taxon>
        <taxon>Pezizomycotina</taxon>
        <taxon>Dothideomycetes</taxon>
        <taxon>Dothideomycetidae</taxon>
        <taxon>Capnodiales</taxon>
        <taxon>Capnodiaceae</taxon>
        <taxon>Polychaeton</taxon>
    </lineage>
</organism>
<name>A0A9P4URX5_9PEZI</name>
<dbReference type="Proteomes" id="UP000799441">
    <property type="component" value="Unassembled WGS sequence"/>
</dbReference>
<proteinExistence type="predicted"/>
<dbReference type="EMBL" id="MU003782">
    <property type="protein sequence ID" value="KAF2722475.1"/>
    <property type="molecule type" value="Genomic_DNA"/>
</dbReference>
<gene>
    <name evidence="1" type="ORF">K431DRAFT_293381</name>
</gene>
<keyword evidence="2" id="KW-1185">Reference proteome</keyword>
<comment type="caution">
    <text evidence="1">The sequence shown here is derived from an EMBL/GenBank/DDBJ whole genome shotgun (WGS) entry which is preliminary data.</text>
</comment>